<dbReference type="PANTHER" id="PTHR30477:SF0">
    <property type="entry name" value="METAL TRANSPORT SYSTEM MEMBRANE PROTEIN TM_0125-RELATED"/>
    <property type="match status" value="1"/>
</dbReference>
<dbReference type="Gene3D" id="1.10.3470.10">
    <property type="entry name" value="ABC transporter involved in vitamin B12 uptake, BtuC"/>
    <property type="match status" value="1"/>
</dbReference>
<evidence type="ECO:0000256" key="4">
    <source>
        <dbReference type="ARBA" id="ARBA00022989"/>
    </source>
</evidence>
<keyword evidence="3 6" id="KW-0812">Transmembrane</keyword>
<dbReference type="KEGG" id="tav:G4V39_01035"/>
<dbReference type="GO" id="GO:0043190">
    <property type="term" value="C:ATP-binding cassette (ABC) transporter complex"/>
    <property type="evidence" value="ECO:0007669"/>
    <property type="project" value="InterPro"/>
</dbReference>
<gene>
    <name evidence="7" type="ORF">G4V39_01035</name>
</gene>
<dbReference type="Proteomes" id="UP000502179">
    <property type="component" value="Chromosome"/>
</dbReference>
<evidence type="ECO:0000256" key="5">
    <source>
        <dbReference type="ARBA" id="ARBA00023136"/>
    </source>
</evidence>
<reference evidence="7 8" key="1">
    <citation type="submission" date="2020-02" db="EMBL/GenBank/DDBJ databases">
        <title>Genome analysis of Thermosulfuriphilus ammonigenes ST65T, an anaerobic thermophilic chemolithoautotrophic bacterium isolated from a deep-sea hydrothermal vent.</title>
        <authorList>
            <person name="Slobodkina G."/>
            <person name="Allioux M."/>
            <person name="Merkel A."/>
            <person name="Alain K."/>
            <person name="Jebbar M."/>
            <person name="Slobodkin A."/>
        </authorList>
    </citation>
    <scope>NUCLEOTIDE SEQUENCE [LARGE SCALE GENOMIC DNA]</scope>
    <source>
        <strain evidence="7 8">ST65</strain>
    </source>
</reference>
<evidence type="ECO:0000313" key="8">
    <source>
        <dbReference type="Proteomes" id="UP000502179"/>
    </source>
</evidence>
<dbReference type="EMBL" id="CP048877">
    <property type="protein sequence ID" value="QIJ70941.1"/>
    <property type="molecule type" value="Genomic_DNA"/>
</dbReference>
<accession>A0A6G7PTU7</accession>
<dbReference type="Pfam" id="PF00950">
    <property type="entry name" value="ABC-3"/>
    <property type="match status" value="1"/>
</dbReference>
<dbReference type="AlphaFoldDB" id="A0A6G7PTU7"/>
<organism evidence="7 8">
    <name type="scientific">Thermosulfuriphilus ammonigenes</name>
    <dbReference type="NCBI Taxonomy" id="1936021"/>
    <lineage>
        <taxon>Bacteria</taxon>
        <taxon>Pseudomonadati</taxon>
        <taxon>Thermodesulfobacteriota</taxon>
        <taxon>Thermodesulfobacteria</taxon>
        <taxon>Thermodesulfobacteriales</taxon>
        <taxon>Thermodesulfobacteriaceae</taxon>
        <taxon>Thermosulfuriphilus</taxon>
    </lineage>
</organism>
<keyword evidence="5" id="KW-0472">Membrane</keyword>
<sequence>MDTLTFFSLFTYGFVKRALVTGVFFSFTCALLGVFLLLRKEAMIGHGLSHIAFGGVAVALFLGLAPLPVTLAVAAIAALIILGVRERAGLYGDTIIGILSSLGMAGGIILASISRHFNVDLFGYLFGNILAISRLEMGTAVALSLLSLALIVLFYYELIYATFDEDCARVAGISVRRLDAVLAVLTAATVVVGMRVVGLLLVSALLVVPAATGLLLGKSFFRAIGIAVATSFIAVLCGLILAFWFDWPASGTIVLFSGILFGLAYLLKRLKD</sequence>
<dbReference type="SUPFAM" id="SSF81345">
    <property type="entry name" value="ABC transporter involved in vitamin B12 uptake, BtuC"/>
    <property type="match status" value="1"/>
</dbReference>
<protein>
    <submittedName>
        <fullName evidence="7">Metal ABC transporter permease</fullName>
    </submittedName>
</protein>
<comment type="similarity">
    <text evidence="2 6">Belongs to the ABC-3 integral membrane protein family.</text>
</comment>
<keyword evidence="6" id="KW-0813">Transport</keyword>
<evidence type="ECO:0000256" key="1">
    <source>
        <dbReference type="ARBA" id="ARBA00004141"/>
    </source>
</evidence>
<dbReference type="GO" id="GO:0010043">
    <property type="term" value="P:response to zinc ion"/>
    <property type="evidence" value="ECO:0007669"/>
    <property type="project" value="TreeGrafter"/>
</dbReference>
<evidence type="ECO:0000256" key="6">
    <source>
        <dbReference type="RuleBase" id="RU003943"/>
    </source>
</evidence>
<evidence type="ECO:0000313" key="7">
    <source>
        <dbReference type="EMBL" id="QIJ70941.1"/>
    </source>
</evidence>
<keyword evidence="8" id="KW-1185">Reference proteome</keyword>
<dbReference type="RefSeq" id="WP_166031164.1">
    <property type="nucleotide sequence ID" value="NZ_CP048877.1"/>
</dbReference>
<dbReference type="InterPro" id="IPR037294">
    <property type="entry name" value="ABC_BtuC-like"/>
</dbReference>
<keyword evidence="4" id="KW-1133">Transmembrane helix</keyword>
<dbReference type="GO" id="GO:0055085">
    <property type="term" value="P:transmembrane transport"/>
    <property type="evidence" value="ECO:0007669"/>
    <property type="project" value="InterPro"/>
</dbReference>
<evidence type="ECO:0000256" key="2">
    <source>
        <dbReference type="ARBA" id="ARBA00008034"/>
    </source>
</evidence>
<comment type="subcellular location">
    <subcellularLocation>
        <location evidence="6">Cell membrane</location>
        <topology evidence="6">Multi-pass membrane protein</topology>
    </subcellularLocation>
    <subcellularLocation>
        <location evidence="1">Membrane</location>
        <topology evidence="1">Multi-pass membrane protein</topology>
    </subcellularLocation>
</comment>
<proteinExistence type="inferred from homology"/>
<evidence type="ECO:0000256" key="3">
    <source>
        <dbReference type="ARBA" id="ARBA00022692"/>
    </source>
</evidence>
<dbReference type="PANTHER" id="PTHR30477">
    <property type="entry name" value="ABC-TRANSPORTER METAL-BINDING PROTEIN"/>
    <property type="match status" value="1"/>
</dbReference>
<dbReference type="InterPro" id="IPR001626">
    <property type="entry name" value="ABC_TroCD"/>
</dbReference>
<name>A0A6G7PTU7_9BACT</name>